<dbReference type="Proteomes" id="UP000003303">
    <property type="component" value="Unassembled WGS sequence"/>
</dbReference>
<dbReference type="Gene3D" id="3.10.290.30">
    <property type="entry name" value="MM3350-like"/>
    <property type="match status" value="1"/>
</dbReference>
<gene>
    <name evidence="2" type="ORF">PORUE0001_1017</name>
</gene>
<comment type="caution">
    <text evidence="2">The sequence shown here is derived from an EMBL/GenBank/DDBJ whole genome shotgun (WGS) entry which is preliminary data.</text>
</comment>
<dbReference type="AlphaFoldDB" id="C2MB04"/>
<proteinExistence type="predicted"/>
<dbReference type="InterPro" id="IPR012912">
    <property type="entry name" value="Plasmid_pRiA4b_Orf3-like"/>
</dbReference>
<keyword evidence="3" id="KW-1185">Reference proteome</keyword>
<evidence type="ECO:0000313" key="3">
    <source>
        <dbReference type="Proteomes" id="UP000003303"/>
    </source>
</evidence>
<dbReference type="OrthoDB" id="666725at2"/>
<accession>C2MB04</accession>
<dbReference type="SUPFAM" id="SSF159941">
    <property type="entry name" value="MM3350-like"/>
    <property type="match status" value="1"/>
</dbReference>
<evidence type="ECO:0000313" key="2">
    <source>
        <dbReference type="EMBL" id="EEK17075.1"/>
    </source>
</evidence>
<sequence length="181" mass="20524">MIHHYHVTSEAEETFSLDFEIQADTTFAQLMDLLIDTLDFDPASIGMFYLCDDRWEEIGQVASNDFFETDAGNQYDIESSRLEDLLDETGARMRYLFDLFEDRYLRLQLVKIHSGSLYSPQIISLEGKKPRQTNPEEFVGSLGGDALSGDTPLGMMDEAFGEELFNADELSSDGFSIVDEE</sequence>
<reference evidence="2 3" key="1">
    <citation type="submission" date="2009-04" db="EMBL/GenBank/DDBJ databases">
        <authorList>
            <person name="Sebastian Y."/>
            <person name="Madupu R."/>
            <person name="Durkin A.S."/>
            <person name="Torralba M."/>
            <person name="Methe B."/>
            <person name="Sutton G.G."/>
            <person name="Strausberg R.L."/>
            <person name="Nelson K.E."/>
        </authorList>
    </citation>
    <scope>NUCLEOTIDE SEQUENCE [LARGE SCALE GENOMIC DNA]</scope>
    <source>
        <strain evidence="2 3">60-3</strain>
    </source>
</reference>
<evidence type="ECO:0000259" key="1">
    <source>
        <dbReference type="Pfam" id="PF07929"/>
    </source>
</evidence>
<dbReference type="STRING" id="596327.PORUE0001_1017"/>
<organism evidence="2 3">
    <name type="scientific">Porphyromonas uenonis 60-3</name>
    <dbReference type="NCBI Taxonomy" id="596327"/>
    <lineage>
        <taxon>Bacteria</taxon>
        <taxon>Pseudomonadati</taxon>
        <taxon>Bacteroidota</taxon>
        <taxon>Bacteroidia</taxon>
        <taxon>Bacteroidales</taxon>
        <taxon>Porphyromonadaceae</taxon>
        <taxon>Porphyromonas</taxon>
    </lineage>
</organism>
<dbReference type="InterPro" id="IPR024047">
    <property type="entry name" value="MM3350-like_sf"/>
</dbReference>
<name>C2MB04_9PORP</name>
<dbReference type="RefSeq" id="WP_007365046.1">
    <property type="nucleotide sequence ID" value="NZ_ACLR01000118.1"/>
</dbReference>
<dbReference type="Pfam" id="PF07929">
    <property type="entry name" value="PRiA4_ORF3"/>
    <property type="match status" value="1"/>
</dbReference>
<feature type="domain" description="Plasmid pRiA4b Orf3-like" evidence="1">
    <location>
        <begin position="19"/>
        <end position="130"/>
    </location>
</feature>
<dbReference type="EMBL" id="ACLR01000118">
    <property type="protein sequence ID" value="EEK17075.1"/>
    <property type="molecule type" value="Genomic_DNA"/>
</dbReference>
<protein>
    <recommendedName>
        <fullName evidence="1">Plasmid pRiA4b Orf3-like domain-containing protein</fullName>
    </recommendedName>
</protein>